<accession>A0A0L8KWL8</accession>
<reference evidence="2 3" key="1">
    <citation type="submission" date="2015-06" db="EMBL/GenBank/DDBJ databases">
        <authorList>
            <person name="Hoefler B.C."/>
            <person name="Straight P.D."/>
        </authorList>
    </citation>
    <scope>NUCLEOTIDE SEQUENCE [LARGE SCALE GENOMIC DNA]</scope>
    <source>
        <strain evidence="2 3">NRRL 3427</strain>
    </source>
</reference>
<organism evidence="2 3">
    <name type="scientific">Streptomyces viridochromogenes</name>
    <dbReference type="NCBI Taxonomy" id="1938"/>
    <lineage>
        <taxon>Bacteria</taxon>
        <taxon>Bacillati</taxon>
        <taxon>Actinomycetota</taxon>
        <taxon>Actinomycetes</taxon>
        <taxon>Kitasatosporales</taxon>
        <taxon>Streptomycetaceae</taxon>
        <taxon>Streptomyces</taxon>
    </lineage>
</organism>
<dbReference type="Proteomes" id="UP000037023">
    <property type="component" value="Unassembled WGS sequence"/>
</dbReference>
<comment type="caution">
    <text evidence="2">The sequence shown here is derived from an EMBL/GenBank/DDBJ whole genome shotgun (WGS) entry which is preliminary data.</text>
</comment>
<sequence>MPGALPVEVEGVRVGEDLRVPVRGEVGGVHRLTRTDDHPADLDVLRGDHRSRPRPTRREARGAREQARRAVSRRG</sequence>
<evidence type="ECO:0000313" key="2">
    <source>
        <dbReference type="EMBL" id="KOG30358.1"/>
    </source>
</evidence>
<evidence type="ECO:0000256" key="1">
    <source>
        <dbReference type="SAM" id="MobiDB-lite"/>
    </source>
</evidence>
<feature type="region of interest" description="Disordered" evidence="1">
    <location>
        <begin position="32"/>
        <end position="75"/>
    </location>
</feature>
<gene>
    <name evidence="2" type="ORF">ADK34_12590</name>
</gene>
<dbReference type="PATRIC" id="fig|1938.6.peg.2734"/>
<name>A0A0L8KWL8_STRVR</name>
<proteinExistence type="predicted"/>
<dbReference type="AlphaFoldDB" id="A0A0L8KWL8"/>
<dbReference type="EMBL" id="LGUP01000096">
    <property type="protein sequence ID" value="KOG30358.1"/>
    <property type="molecule type" value="Genomic_DNA"/>
</dbReference>
<protein>
    <submittedName>
        <fullName evidence="2">Uncharacterized protein</fullName>
    </submittedName>
</protein>
<feature type="compositionally biased region" description="Basic and acidic residues" evidence="1">
    <location>
        <begin position="33"/>
        <end position="68"/>
    </location>
</feature>
<evidence type="ECO:0000313" key="3">
    <source>
        <dbReference type="Proteomes" id="UP000037023"/>
    </source>
</evidence>